<sequence length="499" mass="52056">MASILDRPVRPGMAGRLFQGQPAWFGTLFWMDMWERFSFYGMTAILYLYASAPVSDGGFGLPAAGAAALFGTYMSLVFLAALPGGWLADRVLGTRRAVVLGGAGIAAGHAVLSLPVRWSLYVGLLLVIAGTGLLKPAMAALVTSPHRDDDRRREAAMSIFYMSIQLSALLAPVVVGLLAEKVAWHLGFGAAAIGMTAGLIVYAAGARRFGDLGLRPAAPLPPERRRVLGRRAGTVLGAVGLALVVGATTGVVHIEHVLIASGLLLLALPVGYVVALRRIPALTSADRGRLGAYVVLLAGSSIFWLLYAQGGSVLAMFAQRHTDRDVAGWTVPVSWFQSAHPLFILVLAPLFAALWLRLGRRVDVPVKFAGALVCAGASWLLLAVAAHLASGGDPVSPLWLLTAFLLQVCGELALAPVGLSLAVKVAPAGYTNQYLGLFWLFAAVGAGIGGQLAALAETLSLSAYFLLFGALATAVGVVLFGAVRWLRGHVGDAPAAPTA</sequence>
<dbReference type="GO" id="GO:1904680">
    <property type="term" value="F:peptide transmembrane transporter activity"/>
    <property type="evidence" value="ECO:0007669"/>
    <property type="project" value="InterPro"/>
</dbReference>
<dbReference type="EMBL" id="MEIA01000003">
    <property type="protein sequence ID" value="OJF16175.1"/>
    <property type="molecule type" value="Genomic_DNA"/>
</dbReference>
<evidence type="ECO:0000313" key="10">
    <source>
        <dbReference type="Proteomes" id="UP000182486"/>
    </source>
</evidence>
<evidence type="ECO:0000256" key="1">
    <source>
        <dbReference type="ARBA" id="ARBA00004651"/>
    </source>
</evidence>
<feature type="transmembrane region" description="Helical" evidence="7">
    <location>
        <begin position="461"/>
        <end position="483"/>
    </location>
</feature>
<evidence type="ECO:0000313" key="8">
    <source>
        <dbReference type="EMBL" id="OJF09556.1"/>
    </source>
</evidence>
<keyword evidence="10" id="KW-1185">Reference proteome</keyword>
<feature type="transmembrane region" description="Helical" evidence="7">
    <location>
        <begin position="398"/>
        <end position="422"/>
    </location>
</feature>
<dbReference type="Proteomes" id="UP000182486">
    <property type="component" value="Unassembled WGS sequence"/>
</dbReference>
<feature type="transmembrane region" description="Helical" evidence="7">
    <location>
        <begin position="61"/>
        <end position="82"/>
    </location>
</feature>
<dbReference type="AlphaFoldDB" id="A0A1K0FTI7"/>
<dbReference type="InterPro" id="IPR000109">
    <property type="entry name" value="POT_fam"/>
</dbReference>
<dbReference type="PANTHER" id="PTHR23517">
    <property type="entry name" value="RESISTANCE PROTEIN MDTM, PUTATIVE-RELATED-RELATED"/>
    <property type="match status" value="1"/>
</dbReference>
<keyword evidence="2" id="KW-0813">Transport</keyword>
<keyword evidence="3" id="KW-1003">Cell membrane</keyword>
<dbReference type="SUPFAM" id="SSF103473">
    <property type="entry name" value="MFS general substrate transporter"/>
    <property type="match status" value="1"/>
</dbReference>
<dbReference type="InterPro" id="IPR005279">
    <property type="entry name" value="Dipep/tripep_permease"/>
</dbReference>
<evidence type="ECO:0000256" key="5">
    <source>
        <dbReference type="ARBA" id="ARBA00022989"/>
    </source>
</evidence>
<dbReference type="PANTHER" id="PTHR23517:SF15">
    <property type="entry name" value="PROTON-DEPENDENT OLIGOPEPTIDE FAMILY TRANSPORT PROTEIN"/>
    <property type="match status" value="1"/>
</dbReference>
<comment type="subcellular location">
    <subcellularLocation>
        <location evidence="1">Cell membrane</location>
        <topology evidence="1">Multi-pass membrane protein</topology>
    </subcellularLocation>
</comment>
<feature type="transmembrane region" description="Helical" evidence="7">
    <location>
        <begin position="232"/>
        <end position="252"/>
    </location>
</feature>
<organism evidence="9 10">
    <name type="scientific">Couchioplanes caeruleus subsp. caeruleus</name>
    <dbReference type="NCBI Taxonomy" id="56427"/>
    <lineage>
        <taxon>Bacteria</taxon>
        <taxon>Bacillati</taxon>
        <taxon>Actinomycetota</taxon>
        <taxon>Actinomycetes</taxon>
        <taxon>Micromonosporales</taxon>
        <taxon>Micromonosporaceae</taxon>
        <taxon>Couchioplanes</taxon>
    </lineage>
</organism>
<dbReference type="GO" id="GO:0005886">
    <property type="term" value="C:plasma membrane"/>
    <property type="evidence" value="ECO:0007669"/>
    <property type="project" value="UniProtKB-SubCell"/>
</dbReference>
<feature type="transmembrane region" description="Helical" evidence="7">
    <location>
        <begin position="184"/>
        <end position="205"/>
    </location>
</feature>
<evidence type="ECO:0000256" key="2">
    <source>
        <dbReference type="ARBA" id="ARBA00022448"/>
    </source>
</evidence>
<evidence type="ECO:0000256" key="6">
    <source>
        <dbReference type="ARBA" id="ARBA00023136"/>
    </source>
</evidence>
<protein>
    <submittedName>
        <fullName evidence="9">Peptide transporter</fullName>
    </submittedName>
</protein>
<name>A0A1K0FTI7_9ACTN</name>
<feature type="transmembrane region" description="Helical" evidence="7">
    <location>
        <begin position="118"/>
        <end position="143"/>
    </location>
</feature>
<keyword evidence="5 7" id="KW-1133">Transmembrane helix</keyword>
<keyword evidence="4 7" id="KW-0812">Transmembrane</keyword>
<dbReference type="InterPro" id="IPR036259">
    <property type="entry name" value="MFS_trans_sf"/>
</dbReference>
<feature type="transmembrane region" description="Helical" evidence="7">
    <location>
        <begin position="155"/>
        <end position="178"/>
    </location>
</feature>
<feature type="transmembrane region" description="Helical" evidence="7">
    <location>
        <begin position="368"/>
        <end position="386"/>
    </location>
</feature>
<dbReference type="InterPro" id="IPR050171">
    <property type="entry name" value="MFS_Transporters"/>
</dbReference>
<feature type="transmembrane region" description="Helical" evidence="7">
    <location>
        <begin position="434"/>
        <end position="455"/>
    </location>
</feature>
<dbReference type="Gene3D" id="1.20.1250.20">
    <property type="entry name" value="MFS general substrate transporter like domains"/>
    <property type="match status" value="1"/>
</dbReference>
<feature type="transmembrane region" description="Helical" evidence="7">
    <location>
        <begin position="291"/>
        <end position="318"/>
    </location>
</feature>
<evidence type="ECO:0000256" key="7">
    <source>
        <dbReference type="SAM" id="Phobius"/>
    </source>
</evidence>
<gene>
    <name evidence="9" type="ORF">BG844_00680</name>
    <name evidence="8" type="ORF">BG844_36905</name>
</gene>
<dbReference type="Pfam" id="PF00854">
    <property type="entry name" value="PTR2"/>
    <property type="match status" value="1"/>
</dbReference>
<dbReference type="EMBL" id="MEIA01000559">
    <property type="protein sequence ID" value="OJF09556.1"/>
    <property type="molecule type" value="Genomic_DNA"/>
</dbReference>
<evidence type="ECO:0000313" key="9">
    <source>
        <dbReference type="EMBL" id="OJF16175.1"/>
    </source>
</evidence>
<accession>A0A1K0FTI7</accession>
<evidence type="ECO:0000256" key="3">
    <source>
        <dbReference type="ARBA" id="ARBA00022475"/>
    </source>
</evidence>
<feature type="transmembrane region" description="Helical" evidence="7">
    <location>
        <begin position="37"/>
        <end position="55"/>
    </location>
</feature>
<proteinExistence type="predicted"/>
<reference evidence="9 10" key="1">
    <citation type="submission" date="2016-09" db="EMBL/GenBank/DDBJ databases">
        <title>Couchioplanes caeruleus draft genome sequence.</title>
        <authorList>
            <person name="Sheehan J."/>
            <person name="Caffrey P."/>
        </authorList>
    </citation>
    <scope>NUCLEOTIDE SEQUENCE [LARGE SCALE GENOMIC DNA]</scope>
    <source>
        <strain evidence="9 10">DSM 43634</strain>
    </source>
</reference>
<dbReference type="RefSeq" id="WP_071802724.1">
    <property type="nucleotide sequence ID" value="NZ_MEIA01000003.1"/>
</dbReference>
<dbReference type="CDD" id="cd17346">
    <property type="entry name" value="MFS_DtpA_like"/>
    <property type="match status" value="1"/>
</dbReference>
<evidence type="ECO:0000256" key="4">
    <source>
        <dbReference type="ARBA" id="ARBA00022692"/>
    </source>
</evidence>
<feature type="transmembrane region" description="Helical" evidence="7">
    <location>
        <begin position="338"/>
        <end position="356"/>
    </location>
</feature>
<dbReference type="NCBIfam" id="TIGR00924">
    <property type="entry name" value="yjdL_sub1_fam"/>
    <property type="match status" value="1"/>
</dbReference>
<dbReference type="GO" id="GO:0015833">
    <property type="term" value="P:peptide transport"/>
    <property type="evidence" value="ECO:0007669"/>
    <property type="project" value="InterPro"/>
</dbReference>
<feature type="transmembrane region" description="Helical" evidence="7">
    <location>
        <begin position="258"/>
        <end position="279"/>
    </location>
</feature>
<comment type="caution">
    <text evidence="9">The sequence shown here is derived from an EMBL/GenBank/DDBJ whole genome shotgun (WGS) entry which is preliminary data.</text>
</comment>
<keyword evidence="6 7" id="KW-0472">Membrane</keyword>
<feature type="transmembrane region" description="Helical" evidence="7">
    <location>
        <begin position="94"/>
        <end position="112"/>
    </location>
</feature>